<organism evidence="2 3">
    <name type="scientific">Actinomadura alba</name>
    <dbReference type="NCBI Taxonomy" id="406431"/>
    <lineage>
        <taxon>Bacteria</taxon>
        <taxon>Bacillati</taxon>
        <taxon>Actinomycetota</taxon>
        <taxon>Actinomycetes</taxon>
        <taxon>Streptosporangiales</taxon>
        <taxon>Thermomonosporaceae</taxon>
        <taxon>Actinomadura</taxon>
    </lineage>
</organism>
<dbReference type="Proteomes" id="UP000805614">
    <property type="component" value="Unassembled WGS sequence"/>
</dbReference>
<keyword evidence="3" id="KW-1185">Reference proteome</keyword>
<evidence type="ECO:0000313" key="3">
    <source>
        <dbReference type="Proteomes" id="UP000805614"/>
    </source>
</evidence>
<gene>
    <name evidence="2" type="ORF">HKK74_38795</name>
</gene>
<dbReference type="RefSeq" id="WP_187248421.1">
    <property type="nucleotide sequence ID" value="NZ_BAAAOK010000048.1"/>
</dbReference>
<evidence type="ECO:0000313" key="2">
    <source>
        <dbReference type="EMBL" id="MBC6471385.1"/>
    </source>
</evidence>
<dbReference type="Gene3D" id="3.30.160.660">
    <property type="match status" value="1"/>
</dbReference>
<feature type="domain" description="YcaO" evidence="1">
    <location>
        <begin position="1"/>
        <end position="169"/>
    </location>
</feature>
<comment type="caution">
    <text evidence="2">The sequence shown here is derived from an EMBL/GenBank/DDBJ whole genome shotgun (WGS) entry which is preliminary data.</text>
</comment>
<dbReference type="Pfam" id="PF02624">
    <property type="entry name" value="YcaO"/>
    <property type="match status" value="1"/>
</dbReference>
<sequence length="169" mass="18052">MPAIADYVDWGRGDLSFQDADRADAPSAIISGSGAHSDPGVALSRAITEAVQSRLTHISGARDDITSLIYAPGHYRPPAPASQPAPWPQIIGRYNCEHPTDTGEASWLATRISEVTGWEPRVVDLTHGPHQRQEFAVVKVAAPGLIYSARHVIPRHGDTGTETTGGRAT</sequence>
<reference evidence="2 3" key="1">
    <citation type="submission" date="2020-06" db="EMBL/GenBank/DDBJ databases">
        <title>Actinomadura xiongansis sp. nov., isolated from soil of Baiyangdian.</title>
        <authorList>
            <person name="Zhang X."/>
        </authorList>
    </citation>
    <scope>NUCLEOTIDE SEQUENCE [LARGE SCALE GENOMIC DNA]</scope>
    <source>
        <strain evidence="2 3">HBUM206468</strain>
    </source>
</reference>
<proteinExistence type="predicted"/>
<dbReference type="EMBL" id="JABVEC010000078">
    <property type="protein sequence ID" value="MBC6471385.1"/>
    <property type="molecule type" value="Genomic_DNA"/>
</dbReference>
<accession>A0ABR7M3T2</accession>
<evidence type="ECO:0000259" key="1">
    <source>
        <dbReference type="PROSITE" id="PS51664"/>
    </source>
</evidence>
<dbReference type="InterPro" id="IPR003776">
    <property type="entry name" value="YcaO-like_dom"/>
</dbReference>
<dbReference type="PROSITE" id="PS51664">
    <property type="entry name" value="YCAO"/>
    <property type="match status" value="1"/>
</dbReference>
<name>A0ABR7M3T2_9ACTN</name>
<protein>
    <submittedName>
        <fullName evidence="2">YcaO-like family protein</fullName>
    </submittedName>
</protein>